<evidence type="ECO:0000313" key="3">
    <source>
        <dbReference type="EMBL" id="KAA8584830.1"/>
    </source>
</evidence>
<dbReference type="Pfam" id="PF02893">
    <property type="entry name" value="GRAM"/>
    <property type="match status" value="1"/>
</dbReference>
<evidence type="ECO:0000259" key="2">
    <source>
        <dbReference type="Pfam" id="PF02893"/>
    </source>
</evidence>
<dbReference type="EMBL" id="VOFY01000015">
    <property type="protein sequence ID" value="KAA8584830.1"/>
    <property type="molecule type" value="Genomic_DNA"/>
</dbReference>
<evidence type="ECO:0000256" key="1">
    <source>
        <dbReference type="SAM" id="MobiDB-lite"/>
    </source>
</evidence>
<dbReference type="InterPro" id="IPR004182">
    <property type="entry name" value="GRAM"/>
</dbReference>
<dbReference type="GO" id="GO:0005634">
    <property type="term" value="C:nucleus"/>
    <property type="evidence" value="ECO:0007669"/>
    <property type="project" value="TreeGrafter"/>
</dbReference>
<dbReference type="GO" id="GO:0003713">
    <property type="term" value="F:transcription coactivator activity"/>
    <property type="evidence" value="ECO:0007669"/>
    <property type="project" value="InterPro"/>
</dbReference>
<proteinExistence type="predicted"/>
<feature type="compositionally biased region" description="Pro residues" evidence="1">
    <location>
        <begin position="140"/>
        <end position="155"/>
    </location>
</feature>
<dbReference type="GO" id="GO:0031490">
    <property type="term" value="F:chromatin DNA binding"/>
    <property type="evidence" value="ECO:0007669"/>
    <property type="project" value="TreeGrafter"/>
</dbReference>
<dbReference type="PANTHER" id="PTHR31606">
    <property type="entry name" value="WW DOMAIN BINDING PROTEIN 2, ISOFORM E"/>
    <property type="match status" value="1"/>
</dbReference>
<dbReference type="InterPro" id="IPR044852">
    <property type="entry name" value="WBP2-like"/>
</dbReference>
<comment type="caution">
    <text evidence="3">The sequence shown here is derived from an EMBL/GenBank/DDBJ whole genome shotgun (WGS) entry which is preliminary data.</text>
</comment>
<evidence type="ECO:0000313" key="4">
    <source>
        <dbReference type="Proteomes" id="UP000327493"/>
    </source>
</evidence>
<keyword evidence="4" id="KW-1185">Reference proteome</keyword>
<dbReference type="AlphaFoldDB" id="A0A5J5CW64"/>
<dbReference type="PANTHER" id="PTHR31606:SF2">
    <property type="entry name" value="POSTACROSOMAL SHEATH WW DOMAIN-BINDING PROTEIN"/>
    <property type="match status" value="1"/>
</dbReference>
<sequence>VVRECKNVELSFSDVTGKTDLLRGTKKGTIYLTPYRLLFVSSNTKDCLGSAMFPYYLMKGCSIEQPVFAANYIKGTVSAEPGGGWEGQAHFKMSFTSGGAIEVGQHLFKLATNASRAAPAQNGAASFGYPSPGMMNGYGPPQPAPPSYPYPPPPQQNGFYQGPPPAAGNMGYPHPTAAAGMYPSGFDYMAPPPPYPGPPQNWAASPPNWAATPPPQGNSKAAEAAGSAYYNPSNPHNVYMPMERPPPYAPYPNSPEKKIPYSGKRKCAFYYHSVDSHAGPLLNFDGTVGGSGGALLVVGGDADGDHQTARQNPIIPWVHCEDDGSGCTHGFTLEDEVAVSITICIHSCLADRQRTSGCFVSLPHRCGSAGIFIGVRVLLTFVSLLRILYSVSSVFPKSEFLIMPNMSLLRPEPIGMNKSAFTLTGGVSPPSSIDAHP</sequence>
<reference evidence="3 4" key="1">
    <citation type="submission" date="2019-08" db="EMBL/GenBank/DDBJ databases">
        <title>A chromosome-level genome assembly, high-density linkage maps, and genome scans reveal the genomic architecture of hybrid incompatibilities underlying speciation via character displacement in darters (Percidae: Etheostominae).</title>
        <authorList>
            <person name="Moran R.L."/>
            <person name="Catchen J.M."/>
            <person name="Fuller R.C."/>
        </authorList>
    </citation>
    <scope>NUCLEOTIDE SEQUENCE [LARGE SCALE GENOMIC DNA]</scope>
    <source>
        <strain evidence="3">EspeVRDwgs_2016</strain>
        <tissue evidence="3">Muscle</tissue>
    </source>
</reference>
<feature type="non-terminal residue" evidence="3">
    <location>
        <position position="1"/>
    </location>
</feature>
<feature type="region of interest" description="Disordered" evidence="1">
    <location>
        <begin position="136"/>
        <end position="170"/>
    </location>
</feature>
<dbReference type="Proteomes" id="UP000327493">
    <property type="component" value="Chromosome 15"/>
</dbReference>
<name>A0A5J5CW64_9PERO</name>
<gene>
    <name evidence="3" type="ORF">FQN60_003524</name>
</gene>
<organism evidence="3 4">
    <name type="scientific">Etheostoma spectabile</name>
    <name type="common">orangethroat darter</name>
    <dbReference type="NCBI Taxonomy" id="54343"/>
    <lineage>
        <taxon>Eukaryota</taxon>
        <taxon>Metazoa</taxon>
        <taxon>Chordata</taxon>
        <taxon>Craniata</taxon>
        <taxon>Vertebrata</taxon>
        <taxon>Euteleostomi</taxon>
        <taxon>Actinopterygii</taxon>
        <taxon>Neopterygii</taxon>
        <taxon>Teleostei</taxon>
        <taxon>Neoteleostei</taxon>
        <taxon>Acanthomorphata</taxon>
        <taxon>Eupercaria</taxon>
        <taxon>Perciformes</taxon>
        <taxon>Percoidei</taxon>
        <taxon>Percidae</taxon>
        <taxon>Etheostomatinae</taxon>
        <taxon>Etheostoma</taxon>
    </lineage>
</organism>
<feature type="domain" description="GRAM" evidence="2">
    <location>
        <begin position="20"/>
        <end position="111"/>
    </location>
</feature>
<dbReference type="SUPFAM" id="SSF50729">
    <property type="entry name" value="PH domain-like"/>
    <property type="match status" value="1"/>
</dbReference>
<feature type="region of interest" description="Disordered" evidence="1">
    <location>
        <begin position="200"/>
        <end position="228"/>
    </location>
</feature>
<protein>
    <recommendedName>
        <fullName evidence="2">GRAM domain-containing protein</fullName>
    </recommendedName>
</protein>
<dbReference type="CDD" id="cd13214">
    <property type="entry name" value="PH-GRAM_WBP2"/>
    <property type="match status" value="1"/>
</dbReference>
<accession>A0A5J5CW64</accession>